<reference evidence="1" key="1">
    <citation type="journal article" date="2020" name="Nature">
        <title>Giant virus diversity and host interactions through global metagenomics.</title>
        <authorList>
            <person name="Schulz F."/>
            <person name="Roux S."/>
            <person name="Paez-Espino D."/>
            <person name="Jungbluth S."/>
            <person name="Walsh D.A."/>
            <person name="Denef V.J."/>
            <person name="McMahon K.D."/>
            <person name="Konstantinidis K.T."/>
            <person name="Eloe-Fadrosh E.A."/>
            <person name="Kyrpides N.C."/>
            <person name="Woyke T."/>
        </authorList>
    </citation>
    <scope>NUCLEOTIDE SEQUENCE</scope>
    <source>
        <strain evidence="1">GVMAG-M-3300025676-16</strain>
    </source>
</reference>
<proteinExistence type="predicted"/>
<evidence type="ECO:0000313" key="1">
    <source>
        <dbReference type="EMBL" id="QHT98594.1"/>
    </source>
</evidence>
<dbReference type="EMBL" id="MN740294">
    <property type="protein sequence ID" value="QHT98594.1"/>
    <property type="molecule type" value="Genomic_DNA"/>
</dbReference>
<organism evidence="1">
    <name type="scientific">viral metagenome</name>
    <dbReference type="NCBI Taxonomy" id="1070528"/>
    <lineage>
        <taxon>unclassified sequences</taxon>
        <taxon>metagenomes</taxon>
        <taxon>organismal metagenomes</taxon>
    </lineage>
</organism>
<sequence length="85" mass="9872">MKGVTTIPIYNDIELIEIKKEFDDNVLNFQEYKRSPNNPEFNLVNEKIKYVLGGAAFLGNPSSFHNETVRKIRLKAQNIVQKNYI</sequence>
<protein>
    <submittedName>
        <fullName evidence="1">Uncharacterized protein</fullName>
    </submittedName>
</protein>
<accession>A0A6C0IZ17</accession>
<name>A0A6C0IZ17_9ZZZZ</name>
<dbReference type="AlphaFoldDB" id="A0A6C0IZ17"/>